<dbReference type="EMBL" id="JBHMAA010000008">
    <property type="protein sequence ID" value="MFB9948652.1"/>
    <property type="molecule type" value="Genomic_DNA"/>
</dbReference>
<feature type="domain" description="Plasmid replication protein C C-terminal" evidence="3">
    <location>
        <begin position="318"/>
        <end position="418"/>
    </location>
</feature>
<evidence type="ECO:0000256" key="1">
    <source>
        <dbReference type="SAM" id="MobiDB-lite"/>
    </source>
</evidence>
<protein>
    <submittedName>
        <fullName evidence="4">Plasmid replication protein RepC</fullName>
    </submittedName>
</protein>
<dbReference type="Pfam" id="PF03428">
    <property type="entry name" value="RP-C"/>
    <property type="match status" value="1"/>
</dbReference>
<dbReference type="Proteomes" id="UP001589692">
    <property type="component" value="Unassembled WGS sequence"/>
</dbReference>
<accession>A0ABV6AFL1</accession>
<dbReference type="InterPro" id="IPR005090">
    <property type="entry name" value="RepC_N"/>
</dbReference>
<dbReference type="CDD" id="cd00090">
    <property type="entry name" value="HTH_ARSR"/>
    <property type="match status" value="1"/>
</dbReference>
<dbReference type="InterPro" id="IPR021760">
    <property type="entry name" value="RepC_C"/>
</dbReference>
<dbReference type="InterPro" id="IPR047611">
    <property type="entry name" value="RepABC_RepC"/>
</dbReference>
<dbReference type="RefSeq" id="WP_377258772.1">
    <property type="nucleotide sequence ID" value="NZ_JBHMAA010000008.1"/>
</dbReference>
<dbReference type="InterPro" id="IPR011991">
    <property type="entry name" value="ArsR-like_HTH"/>
</dbReference>
<dbReference type="NCBIfam" id="NF040974">
    <property type="entry name" value="RepABC_RepC"/>
    <property type="match status" value="1"/>
</dbReference>
<keyword evidence="5" id="KW-1185">Reference proteome</keyword>
<organism evidence="4 5">
    <name type="scientific">Rhizobium puerariae</name>
    <dbReference type="NCBI Taxonomy" id="1585791"/>
    <lineage>
        <taxon>Bacteria</taxon>
        <taxon>Pseudomonadati</taxon>
        <taxon>Pseudomonadota</taxon>
        <taxon>Alphaproteobacteria</taxon>
        <taxon>Hyphomicrobiales</taxon>
        <taxon>Rhizobiaceae</taxon>
        <taxon>Rhizobium/Agrobacterium group</taxon>
        <taxon>Rhizobium</taxon>
    </lineage>
</organism>
<gene>
    <name evidence="4" type="primary">repC</name>
    <name evidence="4" type="ORF">ACFFP0_07310</name>
</gene>
<evidence type="ECO:0000313" key="5">
    <source>
        <dbReference type="Proteomes" id="UP001589692"/>
    </source>
</evidence>
<dbReference type="SUPFAM" id="SSF46785">
    <property type="entry name" value="Winged helix' DNA-binding domain"/>
    <property type="match status" value="1"/>
</dbReference>
<evidence type="ECO:0000313" key="4">
    <source>
        <dbReference type="EMBL" id="MFB9948652.1"/>
    </source>
</evidence>
<dbReference type="NCBIfam" id="NF010396">
    <property type="entry name" value="PRK13824.1"/>
    <property type="match status" value="1"/>
</dbReference>
<dbReference type="Pfam" id="PF11800">
    <property type="entry name" value="RP-C_C"/>
    <property type="match status" value="1"/>
</dbReference>
<name>A0ABV6AFL1_9HYPH</name>
<proteinExistence type="predicted"/>
<feature type="domain" description="Plasmid replication protein C N-terminal" evidence="2">
    <location>
        <begin position="13"/>
        <end position="186"/>
    </location>
</feature>
<comment type="caution">
    <text evidence="4">The sequence shown here is derived from an EMBL/GenBank/DDBJ whole genome shotgun (WGS) entry which is preliminary data.</text>
</comment>
<dbReference type="InterPro" id="IPR036390">
    <property type="entry name" value="WH_DNA-bd_sf"/>
</dbReference>
<feature type="region of interest" description="Disordered" evidence="1">
    <location>
        <begin position="244"/>
        <end position="314"/>
    </location>
</feature>
<sequence>MRMEHVTTPFGRRSVSFGLLISQQAAGTIEPGIRRNKWKLFRAICEARPALGVSDRALTVLDALLTFYPDDEISEERGLVVFPSNTQLSLRARGMTPATLRRHIAVLVDAGLILRKDSPNGKRYARRGRTGQIDEAFGFSLAPLLARAAAIEHLAAEAAAERERLRITKERFTICRRDISKLVAAAITETLPGDWTGALAALQSIFARLPRKATTEILAPLLDEIEELRASVINQLKLNENSQKIGASESQIERHKQDSQTQSPSESEPAALPQQKTANAQEPVTPIGNDSAGNPAISEETPPPDPHPTDANPLKSFPLAVVLRACPQIADYGPQGEIRSWRDLMSAAIVVRSMLDISQSAHEEASTVLGAINTATVIACILERAEHISSAGGYLRDLTQRAARGQFSVGPMLMALLRSQAAGGGELSRAGVEMAGWRVREGRHGSAPSC</sequence>
<evidence type="ECO:0000259" key="3">
    <source>
        <dbReference type="Pfam" id="PF11800"/>
    </source>
</evidence>
<reference evidence="4 5" key="1">
    <citation type="submission" date="2024-09" db="EMBL/GenBank/DDBJ databases">
        <authorList>
            <person name="Sun Q."/>
            <person name="Mori K."/>
        </authorList>
    </citation>
    <scope>NUCLEOTIDE SEQUENCE [LARGE SCALE GENOMIC DNA]</scope>
    <source>
        <strain evidence="4 5">TBRC 4938</strain>
    </source>
</reference>
<evidence type="ECO:0000259" key="2">
    <source>
        <dbReference type="Pfam" id="PF03428"/>
    </source>
</evidence>